<dbReference type="PANTHER" id="PTHR20371:SF1">
    <property type="entry name" value="ENOLASE-PHOSPHATASE E1"/>
    <property type="match status" value="1"/>
</dbReference>
<dbReference type="RefSeq" id="XP_004180407.1">
    <property type="nucleotide sequence ID" value="XM_004180359.1"/>
</dbReference>
<dbReference type="InterPro" id="IPR023214">
    <property type="entry name" value="HAD_sf"/>
</dbReference>
<dbReference type="SFLD" id="SFLDS00003">
    <property type="entry name" value="Haloacid_Dehalogenase"/>
    <property type="match status" value="1"/>
</dbReference>
<dbReference type="SUPFAM" id="SSF56784">
    <property type="entry name" value="HAD-like"/>
    <property type="match status" value="1"/>
</dbReference>
<dbReference type="Gene3D" id="1.10.720.60">
    <property type="match status" value="1"/>
</dbReference>
<dbReference type="OMA" id="LQGMVWE"/>
<dbReference type="InterPro" id="IPR023943">
    <property type="entry name" value="Enolase-ppase_E1"/>
</dbReference>
<keyword evidence="3" id="KW-0486">Methionine biosynthesis</keyword>
<keyword evidence="2" id="KW-0378">Hydrolase</keyword>
<dbReference type="eggNOG" id="KOG2630">
    <property type="taxonomic scope" value="Eukaryota"/>
</dbReference>
<proteinExistence type="predicted"/>
<dbReference type="GeneID" id="14495924"/>
<dbReference type="GO" id="GO:0043874">
    <property type="term" value="F:acireductone synthase activity"/>
    <property type="evidence" value="ECO:0007669"/>
    <property type="project" value="InterPro"/>
</dbReference>
<dbReference type="FunCoup" id="I2H3D6">
    <property type="interactions" value="678"/>
</dbReference>
<protein>
    <recommendedName>
        <fullName evidence="6">Enolase-phosphatase E1</fullName>
    </recommendedName>
</protein>
<name>I2H3D6_HENB6</name>
<keyword evidence="5" id="KW-1185">Reference proteome</keyword>
<dbReference type="Pfam" id="PF00702">
    <property type="entry name" value="Hydrolase"/>
    <property type="match status" value="1"/>
</dbReference>
<dbReference type="InParanoid" id="I2H3D6"/>
<evidence type="ECO:0000256" key="3">
    <source>
        <dbReference type="ARBA" id="ARBA00023167"/>
    </source>
</evidence>
<dbReference type="GO" id="GO:0000287">
    <property type="term" value="F:magnesium ion binding"/>
    <property type="evidence" value="ECO:0007669"/>
    <property type="project" value="InterPro"/>
</dbReference>
<dbReference type="KEGG" id="tbl:TBLA_0D03890"/>
<dbReference type="GO" id="GO:0019509">
    <property type="term" value="P:L-methionine salvage from methylthioadenosine"/>
    <property type="evidence" value="ECO:0007669"/>
    <property type="project" value="EnsemblFungi"/>
</dbReference>
<dbReference type="HOGENOM" id="CLU_023273_1_1_1"/>
<dbReference type="Gene3D" id="3.40.50.1000">
    <property type="entry name" value="HAD superfamily/HAD-like"/>
    <property type="match status" value="1"/>
</dbReference>
<dbReference type="NCBIfam" id="TIGR01691">
    <property type="entry name" value="enolase-ppase"/>
    <property type="match status" value="1"/>
</dbReference>
<evidence type="ECO:0000256" key="2">
    <source>
        <dbReference type="ARBA" id="ARBA00022801"/>
    </source>
</evidence>
<reference evidence="4 5" key="1">
    <citation type="journal article" date="2011" name="Proc. Natl. Acad. Sci. U.S.A.">
        <title>Evolutionary erosion of yeast sex chromosomes by mating-type switching accidents.</title>
        <authorList>
            <person name="Gordon J.L."/>
            <person name="Armisen D."/>
            <person name="Proux-Wera E."/>
            <person name="Oheigeartaigh S.S."/>
            <person name="Byrne K.P."/>
            <person name="Wolfe K.H."/>
        </authorList>
    </citation>
    <scope>NUCLEOTIDE SEQUENCE [LARGE SCALE GENOMIC DNA]</scope>
    <source>
        <strain evidence="5">ATCC 34711 / CBS 6284 / DSM 70876 / NBRC 10599 / NRRL Y-10934 / UCD 77-7</strain>
    </source>
</reference>
<dbReference type="OrthoDB" id="272500at2759"/>
<evidence type="ECO:0008006" key="6">
    <source>
        <dbReference type="Google" id="ProtNLM"/>
    </source>
</evidence>
<dbReference type="EMBL" id="HE806319">
    <property type="protein sequence ID" value="CCH60888.1"/>
    <property type="molecule type" value="Genomic_DNA"/>
</dbReference>
<dbReference type="InterPro" id="IPR036412">
    <property type="entry name" value="HAD-like_sf"/>
</dbReference>
<sequence length="226" mass="24464">MQQEVKAYLLDIEGTVCPISFVHKQLFPYFSSRLGHVIATHFGTGDEIDAVLQQFPAVESATVLQDYIADLVARDVKDATLKSLQGIVWAEGYSSGEIESPVYSDAIRLIKETRVPVYIYSSGSVAAQKQMFGHVKEAGDLCPQLRGYFDIPSAGPKMEASSYKKIVAELGVEAKSVLFLSDNPRELHAARAAGLATGLALRPGNGPVSAADQAEFTGYTDFSELK</sequence>
<evidence type="ECO:0000256" key="1">
    <source>
        <dbReference type="ARBA" id="ARBA00022605"/>
    </source>
</evidence>
<organism evidence="4 5">
    <name type="scientific">Henningerozyma blattae (strain ATCC 34711 / CBS 6284 / DSM 70876 / NBRC 10599 / NRRL Y-10934 / UCD 77-7)</name>
    <name type="common">Yeast</name>
    <name type="synonym">Tetrapisispora blattae</name>
    <dbReference type="NCBI Taxonomy" id="1071380"/>
    <lineage>
        <taxon>Eukaryota</taxon>
        <taxon>Fungi</taxon>
        <taxon>Dikarya</taxon>
        <taxon>Ascomycota</taxon>
        <taxon>Saccharomycotina</taxon>
        <taxon>Saccharomycetes</taxon>
        <taxon>Saccharomycetales</taxon>
        <taxon>Saccharomycetaceae</taxon>
        <taxon>Henningerozyma</taxon>
    </lineage>
</organism>
<dbReference type="STRING" id="1071380.I2H3D6"/>
<keyword evidence="1" id="KW-0028">Amino-acid biosynthesis</keyword>
<dbReference type="AlphaFoldDB" id="I2H3D6"/>
<dbReference type="SFLD" id="SFLDG01133">
    <property type="entry name" value="C1.5.4:_Enolase-phosphatase_Li"/>
    <property type="match status" value="1"/>
</dbReference>
<dbReference type="SFLD" id="SFLDG01129">
    <property type="entry name" value="C1.5:_HAD__Beta-PGM__Phosphata"/>
    <property type="match status" value="1"/>
</dbReference>
<accession>I2H3D6</accession>
<evidence type="ECO:0000313" key="4">
    <source>
        <dbReference type="EMBL" id="CCH60888.1"/>
    </source>
</evidence>
<dbReference type="Proteomes" id="UP000002866">
    <property type="component" value="Chromosome 4"/>
</dbReference>
<gene>
    <name evidence="4" type="primary">TBLA0D03890</name>
    <name evidence="4" type="ORF">TBLA_0D03890</name>
</gene>
<dbReference type="PANTHER" id="PTHR20371">
    <property type="entry name" value="ENOLASE-PHOSPHATASE E1"/>
    <property type="match status" value="1"/>
</dbReference>
<evidence type="ECO:0000313" key="5">
    <source>
        <dbReference type="Proteomes" id="UP000002866"/>
    </source>
</evidence>